<comment type="caution">
    <text evidence="1">The sequence shown here is derived from an EMBL/GenBank/DDBJ whole genome shotgun (WGS) entry which is preliminary data.</text>
</comment>
<dbReference type="RefSeq" id="WP_135053042.1">
    <property type="nucleotide sequence ID" value="NZ_CAKOCW010000029.1"/>
</dbReference>
<dbReference type="EMBL" id="SPQA01000022">
    <property type="protein sequence ID" value="TFU30292.1"/>
    <property type="molecule type" value="Genomic_DNA"/>
</dbReference>
<protein>
    <submittedName>
        <fullName evidence="1">Uncharacterized protein</fullName>
    </submittedName>
</protein>
<evidence type="ECO:0000313" key="2">
    <source>
        <dbReference type="Proteomes" id="UP000297747"/>
    </source>
</evidence>
<gene>
    <name evidence="1" type="ORF">E4U01_06745</name>
</gene>
<dbReference type="Proteomes" id="UP000297747">
    <property type="component" value="Unassembled WGS sequence"/>
</dbReference>
<sequence length="67" mass="7958">MKTYLLKIENYYKGVKEMMIDFYAAKVIQGRRVFKDLIFSKRVKEAIRKEIIEQVGEELGAELTKEK</sequence>
<name>A0A4Y9FN50_STRAI</name>
<evidence type="ECO:0000313" key="1">
    <source>
        <dbReference type="EMBL" id="TFU30292.1"/>
    </source>
</evidence>
<organism evidence="1 2">
    <name type="scientific">Streptococcus acidominimus</name>
    <dbReference type="NCBI Taxonomy" id="1326"/>
    <lineage>
        <taxon>Bacteria</taxon>
        <taxon>Bacillati</taxon>
        <taxon>Bacillota</taxon>
        <taxon>Bacilli</taxon>
        <taxon>Lactobacillales</taxon>
        <taxon>Streptococcaceae</taxon>
        <taxon>Streptococcus</taxon>
    </lineage>
</organism>
<proteinExistence type="predicted"/>
<reference evidence="1 2" key="1">
    <citation type="submission" date="2019-03" db="EMBL/GenBank/DDBJ databases">
        <title>Diversity of the mouse oral microbiome.</title>
        <authorList>
            <person name="Joseph S."/>
            <person name="Aduse-Opoku J."/>
            <person name="Curtis M."/>
            <person name="Wade W."/>
            <person name="Hashim A."/>
        </authorList>
    </citation>
    <scope>NUCLEOTIDE SEQUENCE [LARGE SCALE GENOMIC DNA]</scope>
    <source>
        <strain evidence="1 2">HT4</strain>
    </source>
</reference>
<dbReference type="AlphaFoldDB" id="A0A4Y9FN50"/>
<accession>A0A4Y9FN50</accession>